<organism evidence="11 12">
    <name type="scientific">Lactobacillus melliventris</name>
    <dbReference type="NCBI Taxonomy" id="1218507"/>
    <lineage>
        <taxon>Bacteria</taxon>
        <taxon>Bacillati</taxon>
        <taxon>Bacillota</taxon>
        <taxon>Bacilli</taxon>
        <taxon>Lactobacillales</taxon>
        <taxon>Lactobacillaceae</taxon>
        <taxon>Lactobacillus</taxon>
    </lineage>
</organism>
<keyword evidence="8 10" id="KW-0472">Membrane</keyword>
<dbReference type="InterPro" id="IPR004700">
    <property type="entry name" value="PTS_IIC_man"/>
</dbReference>
<dbReference type="EMBL" id="JXLI01000013">
    <property type="protein sequence ID" value="KJY55644.1"/>
    <property type="molecule type" value="Genomic_DNA"/>
</dbReference>
<keyword evidence="2" id="KW-0813">Transport</keyword>
<dbReference type="InterPro" id="IPR050303">
    <property type="entry name" value="GatZ_KbaZ_carbometab"/>
</dbReference>
<feature type="compositionally biased region" description="Polar residues" evidence="9">
    <location>
        <begin position="249"/>
        <end position="261"/>
    </location>
</feature>
<comment type="subcellular location">
    <subcellularLocation>
        <location evidence="1">Cell membrane</location>
        <topology evidence="1">Multi-pass membrane protein</topology>
    </subcellularLocation>
</comment>
<evidence type="ECO:0000256" key="7">
    <source>
        <dbReference type="ARBA" id="ARBA00022989"/>
    </source>
</evidence>
<evidence type="ECO:0000313" key="11">
    <source>
        <dbReference type="EMBL" id="KJY55644.1"/>
    </source>
</evidence>
<dbReference type="HOGENOM" id="CLU_069101_2_0_9"/>
<name>A0A0F4LBJ4_9LACO</name>
<dbReference type="Proteomes" id="UP000033531">
    <property type="component" value="Unassembled WGS sequence"/>
</dbReference>
<keyword evidence="3" id="KW-1003">Cell membrane</keyword>
<evidence type="ECO:0000256" key="3">
    <source>
        <dbReference type="ARBA" id="ARBA00022475"/>
    </source>
</evidence>
<accession>A0A0F4LBJ4</accession>
<dbReference type="STRING" id="1218507.JF74_14930"/>
<comment type="caution">
    <text evidence="11">The sequence shown here is derived from an EMBL/GenBank/DDBJ whole genome shotgun (WGS) entry which is preliminary data.</text>
</comment>
<keyword evidence="7 10" id="KW-1133">Transmembrane helix</keyword>
<protein>
    <submittedName>
        <fullName evidence="11">PTS Man IIC</fullName>
    </submittedName>
</protein>
<dbReference type="GO" id="GO:0005886">
    <property type="term" value="C:plasma membrane"/>
    <property type="evidence" value="ECO:0007669"/>
    <property type="project" value="UniProtKB-SubCell"/>
</dbReference>
<evidence type="ECO:0000256" key="2">
    <source>
        <dbReference type="ARBA" id="ARBA00022448"/>
    </source>
</evidence>
<evidence type="ECO:0000313" key="12">
    <source>
        <dbReference type="Proteomes" id="UP000033531"/>
    </source>
</evidence>
<evidence type="ECO:0000256" key="6">
    <source>
        <dbReference type="ARBA" id="ARBA00022692"/>
    </source>
</evidence>
<dbReference type="RefSeq" id="WP_046325427.1">
    <property type="nucleotide sequence ID" value="NZ_JBHTMT010000004.1"/>
</dbReference>
<evidence type="ECO:0000256" key="5">
    <source>
        <dbReference type="ARBA" id="ARBA00022683"/>
    </source>
</evidence>
<evidence type="ECO:0000256" key="1">
    <source>
        <dbReference type="ARBA" id="ARBA00004651"/>
    </source>
</evidence>
<dbReference type="AlphaFoldDB" id="A0A0F4LBJ4"/>
<keyword evidence="4" id="KW-0762">Sugar transport</keyword>
<keyword evidence="6 10" id="KW-0812">Transmembrane</keyword>
<feature type="transmembrane region" description="Helical" evidence="10">
    <location>
        <begin position="205"/>
        <end position="238"/>
    </location>
</feature>
<gene>
    <name evidence="11" type="ORF">JF74_14930</name>
</gene>
<dbReference type="PROSITE" id="PS51106">
    <property type="entry name" value="PTS_EIIC_TYPE_4"/>
    <property type="match status" value="1"/>
</dbReference>
<dbReference type="OrthoDB" id="7058816at2"/>
<dbReference type="GO" id="GO:0009401">
    <property type="term" value="P:phosphoenolpyruvate-dependent sugar phosphotransferase system"/>
    <property type="evidence" value="ECO:0007669"/>
    <property type="project" value="UniProtKB-KW"/>
</dbReference>
<feature type="transmembrane region" description="Helical" evidence="10">
    <location>
        <begin position="6"/>
        <end position="26"/>
    </location>
</feature>
<dbReference type="PATRIC" id="fig|1218507.3.peg.1683"/>
<feature type="region of interest" description="Disordered" evidence="9">
    <location>
        <begin position="245"/>
        <end position="270"/>
    </location>
</feature>
<dbReference type="Pfam" id="PF03609">
    <property type="entry name" value="EII-Sor"/>
    <property type="match status" value="1"/>
</dbReference>
<reference evidence="11 12" key="1">
    <citation type="submission" date="2015-01" db="EMBL/GenBank/DDBJ databases">
        <title>Comparative genomics of the lactic acid bacteria isolated from the honey bee gut.</title>
        <authorList>
            <person name="Ellegaard K.M."/>
            <person name="Tamarit D."/>
            <person name="Javelind E."/>
            <person name="Olofsson T."/>
            <person name="Andersson S.G."/>
            <person name="Vasquez A."/>
        </authorList>
    </citation>
    <scope>NUCLEOTIDE SEQUENCE [LARGE SCALE GENOMIC DNA]</scope>
    <source>
        <strain evidence="11 12">Hma8</strain>
    </source>
</reference>
<feature type="transmembrane region" description="Helical" evidence="10">
    <location>
        <begin position="179"/>
        <end position="199"/>
    </location>
</feature>
<evidence type="ECO:0000256" key="8">
    <source>
        <dbReference type="ARBA" id="ARBA00023136"/>
    </source>
</evidence>
<feature type="transmembrane region" description="Helical" evidence="10">
    <location>
        <begin position="87"/>
        <end position="106"/>
    </location>
</feature>
<keyword evidence="5" id="KW-0598">Phosphotransferase system</keyword>
<sequence length="270" mass="28378">MILKTFLIFIVALIGYSDAFTGTSLIQRPLVMGMLTGLVLGDLKDGIIMGGAMELAMVGSVSIGAYIPPDMVSGTILGTALAIQAHADSAAALTLGIPIATIVLALETAIGQPLKLIFVHRIDKNAQDGDTKAIARNMILGGYAGKLPGLVIVPTAFYFGQHAVTTLLSNMPKFISTGMTIASGLLPALGFAMLAQMIMNKKVAVFFFIGFFMVAYGNLSTTGVALFAALIIIVMYIFVERKDDKKGQSAATEPATGQATEEQGDGFDEF</sequence>
<evidence type="ECO:0000256" key="9">
    <source>
        <dbReference type="SAM" id="MobiDB-lite"/>
    </source>
</evidence>
<evidence type="ECO:0000256" key="10">
    <source>
        <dbReference type="SAM" id="Phobius"/>
    </source>
</evidence>
<feature type="transmembrane region" description="Helical" evidence="10">
    <location>
        <begin position="47"/>
        <end position="67"/>
    </location>
</feature>
<proteinExistence type="predicted"/>
<dbReference type="PANTHER" id="PTHR32502">
    <property type="entry name" value="N-ACETYLGALACTOSAMINE PERMEASE II COMPONENT-RELATED"/>
    <property type="match status" value="1"/>
</dbReference>
<evidence type="ECO:0000256" key="4">
    <source>
        <dbReference type="ARBA" id="ARBA00022597"/>
    </source>
</evidence>
<dbReference type="PANTHER" id="PTHR32502:SF8">
    <property type="entry name" value="N-ACETYLGALACTOSAMINE PERMEASE IIC COMPONENT 1"/>
    <property type="match status" value="1"/>
</dbReference>